<dbReference type="SUPFAM" id="SSF51569">
    <property type="entry name" value="Aldolase"/>
    <property type="match status" value="1"/>
</dbReference>
<dbReference type="SUPFAM" id="SSF51735">
    <property type="entry name" value="NAD(P)-binding Rossmann-fold domains"/>
    <property type="match status" value="1"/>
</dbReference>
<dbReference type="PANTHER" id="PTHR21089">
    <property type="entry name" value="SHIKIMATE DEHYDROGENASE"/>
    <property type="match status" value="1"/>
</dbReference>
<dbReference type="CDD" id="cd00502">
    <property type="entry name" value="DHQase_I"/>
    <property type="match status" value="1"/>
</dbReference>
<protein>
    <submittedName>
        <fullName evidence="1">Type I 3-dehydroquinate dehydratase</fullName>
    </submittedName>
</protein>
<dbReference type="PANTHER" id="PTHR21089:SF1">
    <property type="entry name" value="BIFUNCTIONAL 3-DEHYDROQUINATE DEHYDRATASE_SHIKIMATE DEHYDROGENASE, CHLOROPLASTIC"/>
    <property type="match status" value="1"/>
</dbReference>
<dbReference type="GO" id="GO:0004764">
    <property type="term" value="F:shikimate 3-dehydrogenase (NADP+) activity"/>
    <property type="evidence" value="ECO:0007669"/>
    <property type="project" value="InterPro"/>
</dbReference>
<dbReference type="InterPro" id="IPR013785">
    <property type="entry name" value="Aldolase_TIM"/>
</dbReference>
<dbReference type="Proteomes" id="UP000263642">
    <property type="component" value="Unassembled WGS sequence"/>
</dbReference>
<dbReference type="GO" id="GO:0019632">
    <property type="term" value="P:shikimate metabolic process"/>
    <property type="evidence" value="ECO:0007669"/>
    <property type="project" value="TreeGrafter"/>
</dbReference>
<dbReference type="InterPro" id="IPR001381">
    <property type="entry name" value="DHquinase_I"/>
</dbReference>
<dbReference type="Gene3D" id="3.40.50.10860">
    <property type="entry name" value="Leucine Dehydrogenase, chain A, domain 1"/>
    <property type="match status" value="1"/>
</dbReference>
<name>A0A3D3RDP3_9PLAN</name>
<dbReference type="GO" id="GO:0050661">
    <property type="term" value="F:NADP binding"/>
    <property type="evidence" value="ECO:0007669"/>
    <property type="project" value="TreeGrafter"/>
</dbReference>
<dbReference type="Gene3D" id="3.40.50.720">
    <property type="entry name" value="NAD(P)-binding Rossmann-like Domain"/>
    <property type="match status" value="1"/>
</dbReference>
<reference evidence="1 2" key="1">
    <citation type="journal article" date="2018" name="Nat. Biotechnol.">
        <title>A standardized bacterial taxonomy based on genome phylogeny substantially revises the tree of life.</title>
        <authorList>
            <person name="Parks D.H."/>
            <person name="Chuvochina M."/>
            <person name="Waite D.W."/>
            <person name="Rinke C."/>
            <person name="Skarshewski A."/>
            <person name="Chaumeil P.A."/>
            <person name="Hugenholtz P."/>
        </authorList>
    </citation>
    <scope>NUCLEOTIDE SEQUENCE [LARGE SCALE GENOMIC DNA]</scope>
    <source>
        <strain evidence="1">UBA9375</strain>
    </source>
</reference>
<dbReference type="GO" id="GO:0005829">
    <property type="term" value="C:cytosol"/>
    <property type="evidence" value="ECO:0007669"/>
    <property type="project" value="TreeGrafter"/>
</dbReference>
<dbReference type="InterPro" id="IPR022893">
    <property type="entry name" value="Shikimate_DH_fam"/>
</dbReference>
<dbReference type="GO" id="GO:0003855">
    <property type="term" value="F:3-dehydroquinate dehydratase activity"/>
    <property type="evidence" value="ECO:0007669"/>
    <property type="project" value="InterPro"/>
</dbReference>
<comment type="caution">
    <text evidence="1">The sequence shown here is derived from an EMBL/GenBank/DDBJ whole genome shotgun (WGS) entry which is preliminary data.</text>
</comment>
<accession>A0A3D3RDP3</accession>
<dbReference type="AlphaFoldDB" id="A0A3D3RDP3"/>
<organism evidence="1 2">
    <name type="scientific">Gimesia maris</name>
    <dbReference type="NCBI Taxonomy" id="122"/>
    <lineage>
        <taxon>Bacteria</taxon>
        <taxon>Pseudomonadati</taxon>
        <taxon>Planctomycetota</taxon>
        <taxon>Planctomycetia</taxon>
        <taxon>Planctomycetales</taxon>
        <taxon>Planctomycetaceae</taxon>
        <taxon>Gimesia</taxon>
    </lineage>
</organism>
<evidence type="ECO:0000313" key="2">
    <source>
        <dbReference type="Proteomes" id="UP000263642"/>
    </source>
</evidence>
<dbReference type="EMBL" id="DQAY01000184">
    <property type="protein sequence ID" value="HCO26955.1"/>
    <property type="molecule type" value="Genomic_DNA"/>
</dbReference>
<dbReference type="Pfam" id="PF01487">
    <property type="entry name" value="DHquinase_I"/>
    <property type="match status" value="1"/>
</dbReference>
<gene>
    <name evidence="1" type="ORF">DIT97_29570</name>
</gene>
<dbReference type="Gene3D" id="3.20.20.70">
    <property type="entry name" value="Aldolase class I"/>
    <property type="match status" value="1"/>
</dbReference>
<dbReference type="InterPro" id="IPR036291">
    <property type="entry name" value="NAD(P)-bd_dom_sf"/>
</dbReference>
<dbReference type="GO" id="GO:0009423">
    <property type="term" value="P:chorismate biosynthetic process"/>
    <property type="evidence" value="ECO:0007669"/>
    <property type="project" value="TreeGrafter"/>
</dbReference>
<proteinExistence type="predicted"/>
<evidence type="ECO:0000313" key="1">
    <source>
        <dbReference type="EMBL" id="HCO26955.1"/>
    </source>
</evidence>
<sequence length="488" mass="53999">MICISVTPESRNFAKVDILNAAAQSDLVELCLDRLIKTPDIGDLISGFDTPILVSCRRPEDGGQFKGTEAERIQLLKQAIIAEPAYIELDLETAKQIPRFGKTKRVISYTSLKKPLSQVDDIFDEMAEAKADVIKFTWPTPTLQTAWPLLAAISQKRDIPVVGLGLGAAGITFSLLGVKYGSPWIYAALEKGMEAFEGQPTVAELNEVFHYPKISAKTRFIGVAGLGVAERRTIEVFNKASQQLGLDYVCLPLVINDFKQVHKMLGILKIRSLVVSPRMGEFILPLAEHLEESSEKTGYGDLQLNQPDGWHAYDTVRRSAIKSLEATLEKKSPGSNSAFQRKNILVLGQSGLTKAVVHSLTQQGAVVSVTSQNDKAAQGIARAFDVRYVPFANLYDTLADVVVQTDPELKLGHSKEELNPSYLRETMTVMDISQLPESTELMREADNRGCESVCVDDVYRRQLSQIFKAITSAEIPDEVFETRSEYTR</sequence>